<reference evidence="1 2" key="1">
    <citation type="journal article" date="2012" name="Science">
        <title>Ecological populations of bacteria act as socially cohesive units of antibiotic production and resistance.</title>
        <authorList>
            <person name="Cordero O.X."/>
            <person name="Wildschutte H."/>
            <person name="Kirkup B."/>
            <person name="Proehl S."/>
            <person name="Ngo L."/>
            <person name="Hussain F."/>
            <person name="Le Roux F."/>
            <person name="Mincer T."/>
            <person name="Polz M.F."/>
        </authorList>
    </citation>
    <scope>NUCLEOTIDE SEQUENCE [LARGE SCALE GENOMIC DNA]</scope>
    <source>
        <strain evidence="1 2">ZF-129</strain>
    </source>
</reference>
<dbReference type="eggNOG" id="COG5338">
    <property type="taxonomic scope" value="Bacteria"/>
</dbReference>
<sequence length="425" mass="49390">MHTNCWGNTMLWMTYSKKILPILLLSLLTSGVTYAKRSNYYEFDEIKDSPFTVMVDLETGYNNNLTRERNSNDAISSSFVNVIPGFAYTYKPSASRYSVLYRIDSGHYFDSKDDNYTDHYFESNNLISFNIRNNVSLIYTYNKSHEERGTGLTEGALENITTNQPVKFTDHNVNAEYIYGANTAKGQLRFGLGYQDKSYTNYQQYEIDGNQFGSQFSNFSAVKYSTAFWYLLGRSTQLSLSAQRNDKQYQYTNQESRDNTDDFYSLGARWDLSDKSKGEAFIGLQNKSFKSNQKTDFSGLSYRVKGQWLPQRHTAFTLNASLIAEDPDQFGDYVNETIIKLDWTQDWFERFSTTASIGWENDDFTADSPIGSREDDTYLYTLDFNYQFSRIINFGFYLSSEDKDSNWLTYRYKQQLVGLYTKIEL</sequence>
<name>A0A1E5BGC2_9VIBR</name>
<dbReference type="OrthoDB" id="5913083at2"/>
<comment type="caution">
    <text evidence="1">The sequence shown here is derived from an EMBL/GenBank/DDBJ whole genome shotgun (WGS) entry which is preliminary data.</text>
</comment>
<evidence type="ECO:0008006" key="3">
    <source>
        <dbReference type="Google" id="ProtNLM"/>
    </source>
</evidence>
<dbReference type="STRING" id="1187848.A1QO_07655"/>
<protein>
    <recommendedName>
        <fullName evidence="3">Capsular biosynthesis protein CpsB</fullName>
    </recommendedName>
</protein>
<organism evidence="1 2">
    <name type="scientific">Vibrio genomosp. F10 str. ZF-129</name>
    <dbReference type="NCBI Taxonomy" id="1187848"/>
    <lineage>
        <taxon>Bacteria</taxon>
        <taxon>Pseudomonadati</taxon>
        <taxon>Pseudomonadota</taxon>
        <taxon>Gammaproteobacteria</taxon>
        <taxon>Vibrionales</taxon>
        <taxon>Vibrionaceae</taxon>
        <taxon>Vibrio</taxon>
    </lineage>
</organism>
<dbReference type="AlphaFoldDB" id="A0A1E5BGC2"/>
<evidence type="ECO:0000313" key="2">
    <source>
        <dbReference type="Proteomes" id="UP000094741"/>
    </source>
</evidence>
<dbReference type="Proteomes" id="UP000094741">
    <property type="component" value="Unassembled WGS sequence"/>
</dbReference>
<proteinExistence type="predicted"/>
<dbReference type="InterPro" id="IPR018759">
    <property type="entry name" value="BBP2_2"/>
</dbReference>
<evidence type="ECO:0000313" key="1">
    <source>
        <dbReference type="EMBL" id="OEE34483.1"/>
    </source>
</evidence>
<gene>
    <name evidence="1" type="ORF">A1QO_07655</name>
</gene>
<dbReference type="EMBL" id="AJYQ02000090">
    <property type="protein sequence ID" value="OEE34483.1"/>
    <property type="molecule type" value="Genomic_DNA"/>
</dbReference>
<dbReference type="Pfam" id="PF10082">
    <property type="entry name" value="BBP2_2"/>
    <property type="match status" value="1"/>
</dbReference>
<accession>A0A1E5BGC2</accession>